<feature type="compositionally biased region" description="Polar residues" evidence="1">
    <location>
        <begin position="194"/>
        <end position="207"/>
    </location>
</feature>
<name>A0A7R9JCM1_TIMCA</name>
<proteinExistence type="predicted"/>
<gene>
    <name evidence="2" type="ORF">TCMB3V08_LOCUS9205</name>
</gene>
<accession>A0A7R9JCM1</accession>
<dbReference type="EMBL" id="OE184489">
    <property type="protein sequence ID" value="CAD7576640.1"/>
    <property type="molecule type" value="Genomic_DNA"/>
</dbReference>
<organism evidence="2">
    <name type="scientific">Timema californicum</name>
    <name type="common">California timema</name>
    <name type="synonym">Walking stick</name>
    <dbReference type="NCBI Taxonomy" id="61474"/>
    <lineage>
        <taxon>Eukaryota</taxon>
        <taxon>Metazoa</taxon>
        <taxon>Ecdysozoa</taxon>
        <taxon>Arthropoda</taxon>
        <taxon>Hexapoda</taxon>
        <taxon>Insecta</taxon>
        <taxon>Pterygota</taxon>
        <taxon>Neoptera</taxon>
        <taxon>Polyneoptera</taxon>
        <taxon>Phasmatodea</taxon>
        <taxon>Timematodea</taxon>
        <taxon>Timematoidea</taxon>
        <taxon>Timematidae</taxon>
        <taxon>Timema</taxon>
    </lineage>
</organism>
<evidence type="ECO:0000313" key="2">
    <source>
        <dbReference type="EMBL" id="CAD7576640.1"/>
    </source>
</evidence>
<feature type="compositionally biased region" description="Acidic residues" evidence="1">
    <location>
        <begin position="220"/>
        <end position="230"/>
    </location>
</feature>
<protein>
    <submittedName>
        <fullName evidence="2">(California timema) hypothetical protein</fullName>
    </submittedName>
</protein>
<feature type="region of interest" description="Disordered" evidence="1">
    <location>
        <begin position="194"/>
        <end position="231"/>
    </location>
</feature>
<evidence type="ECO:0000256" key="1">
    <source>
        <dbReference type="SAM" id="MobiDB-lite"/>
    </source>
</evidence>
<reference evidence="2" key="1">
    <citation type="submission" date="2020-11" db="EMBL/GenBank/DDBJ databases">
        <authorList>
            <person name="Tran Van P."/>
        </authorList>
    </citation>
    <scope>NUCLEOTIDE SEQUENCE</scope>
</reference>
<sequence>MGVGWVSASDNMASITRQGTPCSCLEGGTYTELGLFVKTISSDPSALDRFRVMSETNNTCTTTLVIEYLIDQNYNSTVVSSSSVETCNAGYLLNPPHRHVKVVAAPSRCTFATRREKPLREYHLSTPGRDTNLKLPVYGKPNEIDAIIFTPSGSNIVISYMNDNFRSHELTACVVAAMPRAFSEIEDCAVETNTQRIQQAEQPSASFARSDVTGDSPMISDEDSEDEEEINFDHLSENQLKAVSEARITKVQFFEELTSLKGFPCPKSLGPAPKSINLEPAPESSTSQDKKKKRPITCHSWHTCRRFSTPGLVYYESDDLDHAATEAGSQDVRKAHGDEVRAKTSYAVFAHVDRYLVEGSAAQKHL</sequence>
<feature type="region of interest" description="Disordered" evidence="1">
    <location>
        <begin position="271"/>
        <end position="294"/>
    </location>
</feature>
<dbReference type="AlphaFoldDB" id="A0A7R9JCM1"/>